<dbReference type="Proteomes" id="UP000507163">
    <property type="component" value="Chromosome 13"/>
</dbReference>
<gene>
    <name evidence="3" type="ORF">PCHAJ_000408300</name>
    <name evidence="5" type="ORF">PCHAS_1359400</name>
    <name evidence="4" type="ORF">PCHCB_000411900</name>
</gene>
<dbReference type="GeneID" id="27795069"/>
<reference evidence="5 6" key="1">
    <citation type="journal article" date="2014" name="BMC Biol.">
        <title>A comprehensive evaluation of rodent malaria parasite genomes and gene expression.</title>
        <authorList>
            <person name="Otto T.D."/>
            <person name="Bohme U."/>
            <person name="Jackson A.P."/>
            <person name="Hunt M."/>
            <person name="Franke-Fayard B."/>
            <person name="Hoeijmakers W.A."/>
            <person name="Religa A.A."/>
            <person name="Robertson L."/>
            <person name="Sanders M."/>
            <person name="Ogun S.A."/>
            <person name="Cunningham D."/>
            <person name="Erhart A."/>
            <person name="Billker O."/>
            <person name="Khan S.M."/>
            <person name="Stunnenberg H.G."/>
            <person name="Langhorne J."/>
            <person name="Holder A.A."/>
            <person name="Waters A.P."/>
            <person name="Newbold C.I."/>
            <person name="Pain A."/>
            <person name="Berriman M."/>
            <person name="Janse C.J."/>
        </authorList>
    </citation>
    <scope>NUCLEOTIDE SEQUENCE [LARGE SCALE GENOMIC DNA]</scope>
    <source>
        <strain evidence="5 6">AS</strain>
    </source>
</reference>
<evidence type="ECO:0000256" key="1">
    <source>
        <dbReference type="SAM" id="Coils"/>
    </source>
</evidence>
<accession>A0A077TPT8</accession>
<dbReference type="Proteomes" id="UP000195489">
    <property type="component" value="Chromosome 13"/>
</dbReference>
<dbReference type="VEuPathDB" id="PlasmoDB:PCHAS_1359400"/>
<organism evidence="3 8">
    <name type="scientific">Plasmodium chabaudi chabaudi</name>
    <dbReference type="NCBI Taxonomy" id="31271"/>
    <lineage>
        <taxon>Eukaryota</taxon>
        <taxon>Sar</taxon>
        <taxon>Alveolata</taxon>
        <taxon>Apicomplexa</taxon>
        <taxon>Aconoidasida</taxon>
        <taxon>Haemosporida</taxon>
        <taxon>Plasmodiidae</taxon>
        <taxon>Plasmodium</taxon>
        <taxon>Plasmodium (Vinckeia)</taxon>
    </lineage>
</organism>
<evidence type="ECO:0000313" key="5">
    <source>
        <dbReference type="EMBL" id="VTZ70546.1"/>
    </source>
</evidence>
<keyword evidence="2" id="KW-0472">Membrane</keyword>
<dbReference type="RefSeq" id="XP_016654727.1">
    <property type="nucleotide sequence ID" value="XM_016799438.1"/>
</dbReference>
<sequence>MEMQSCDNKINNKDAKELNYTYKNSKRNKLNEIELGYNKECNYKMFFFIVQLQQKLKELEKENERLKILLKRYNKDTIDHDNKMIKKVLFILSCIIFVIIFFLF</sequence>
<keyword evidence="2" id="KW-1133">Transmembrane helix</keyword>
<feature type="transmembrane region" description="Helical" evidence="2">
    <location>
        <begin position="84"/>
        <end position="103"/>
    </location>
</feature>
<reference evidence="7 8" key="3">
    <citation type="submission" date="2016-08" db="EMBL/GenBank/DDBJ databases">
        <authorList>
            <consortium name="Pathogen Informatics"/>
        </authorList>
    </citation>
    <scope>NUCLEOTIDE SEQUENCE [LARGE SCALE GENOMIC DNA]</scope>
    <source>
        <strain evidence="3 8">AJ</strain>
        <strain evidence="5">AS</strain>
        <strain evidence="4 7">CB</strain>
    </source>
</reference>
<name>A0A077TPT8_PLACU</name>
<keyword evidence="1" id="KW-0175">Coiled coil</keyword>
<dbReference type="EMBL" id="LT608165">
    <property type="protein sequence ID" value="SCM09282.1"/>
    <property type="molecule type" value="Genomic_DNA"/>
</dbReference>
<dbReference type="EMBL" id="LT608179">
    <property type="protein sequence ID" value="SCM06083.1"/>
    <property type="molecule type" value="Genomic_DNA"/>
</dbReference>
<dbReference type="Proteomes" id="UP000071118">
    <property type="component" value="Chromosome 13"/>
</dbReference>
<dbReference type="KEGG" id="pcb:PCHAS_1359400"/>
<protein>
    <submittedName>
        <fullName evidence="3">Uncharacterized protein</fullName>
    </submittedName>
</protein>
<feature type="coiled-coil region" evidence="1">
    <location>
        <begin position="49"/>
        <end position="76"/>
    </location>
</feature>
<evidence type="ECO:0000313" key="4">
    <source>
        <dbReference type="EMBL" id="SCM09282.1"/>
    </source>
</evidence>
<dbReference type="OrthoDB" id="377245at2759"/>
<reference evidence="5" key="2">
    <citation type="submission" date="2014-05" db="EMBL/GenBank/DDBJ databases">
        <authorList>
            <person name="Aslett M.A."/>
            <person name="De Silva N."/>
        </authorList>
    </citation>
    <scope>NUCLEOTIDE SEQUENCE</scope>
    <source>
        <strain evidence="5">AS</strain>
    </source>
</reference>
<evidence type="ECO:0000313" key="3">
    <source>
        <dbReference type="EMBL" id="SCM06083.1"/>
    </source>
</evidence>
<dbReference type="EMBL" id="LK022890">
    <property type="protein sequence ID" value="VTZ70546.1"/>
    <property type="molecule type" value="Genomic_DNA"/>
</dbReference>
<evidence type="ECO:0000313" key="7">
    <source>
        <dbReference type="Proteomes" id="UP000195489"/>
    </source>
</evidence>
<proteinExistence type="predicted"/>
<evidence type="ECO:0000256" key="2">
    <source>
        <dbReference type="SAM" id="Phobius"/>
    </source>
</evidence>
<evidence type="ECO:0000313" key="6">
    <source>
        <dbReference type="Proteomes" id="UP000071118"/>
    </source>
</evidence>
<keyword evidence="2" id="KW-0812">Transmembrane</keyword>
<evidence type="ECO:0000313" key="8">
    <source>
        <dbReference type="Proteomes" id="UP000507163"/>
    </source>
</evidence>
<keyword evidence="6" id="KW-1185">Reference proteome</keyword>
<dbReference type="AlphaFoldDB" id="A0A077TPT8"/>